<dbReference type="InterPro" id="IPR051063">
    <property type="entry name" value="PDI"/>
</dbReference>
<dbReference type="Pfam" id="PF00085">
    <property type="entry name" value="Thioredoxin"/>
    <property type="match status" value="1"/>
</dbReference>
<dbReference type="GO" id="GO:0003756">
    <property type="term" value="F:protein disulfide isomerase activity"/>
    <property type="evidence" value="ECO:0007669"/>
    <property type="project" value="TreeGrafter"/>
</dbReference>
<dbReference type="GO" id="GO:0005783">
    <property type="term" value="C:endoplasmic reticulum"/>
    <property type="evidence" value="ECO:0007669"/>
    <property type="project" value="TreeGrafter"/>
</dbReference>
<dbReference type="PANTHER" id="PTHR45672">
    <property type="entry name" value="PROTEIN DISULFIDE-ISOMERASE C17H9.14C-RELATED"/>
    <property type="match status" value="1"/>
</dbReference>
<sequence length="511" mass="58836">MLIAENVAPRVIERHLRFIQYGENGAGLQDFELNLPPTAANIPTLALGAVELTMENFESSVTGKNALVRFYLPWSPICKGMTPGYNRLSVEYRNSESVLIANVNCGGEFGEIPEVELCNQNEIQGYPTIKYFLNGTQEGVYEGDRSYDDYKKFVQDNLEVEDGEEPTLPEEIEDCINNAGGNKEKVPRPNYYGNKKSKPVWHEWLKEWMEVTDPRRYQTFHSVVVYREREFVNKKLVEVSGLAGDEEMRREERPLWLELLQQAAKVKDDLPDALKIVQGEPIIDGKDNIIGWRGRCYIMLRKPKEGSFETNCPAQSHRSDVSDYSTTPLDNYIEGVFVDINLDPENPNSSDGAVFIDNLDEKKVKPRGKINFNFRQQGSQTGFSNKQNIQEGRSAMSILCDNGDEEGLEWSKATNLMKVVKRAYQNRCFYFATVDHIDGNCFNNHFLNGISTLKVVNSMLRSMRDRKKVVDKKIRKVKKTRDMKKEMDETLGRFLRKVYEEKMKVYEEKMR</sequence>
<dbReference type="OrthoDB" id="72053at2759"/>
<dbReference type="Gene3D" id="3.40.30.10">
    <property type="entry name" value="Glutaredoxin"/>
    <property type="match status" value="1"/>
</dbReference>
<name>A0A9W7L969_9STRA</name>
<dbReference type="PROSITE" id="PS51352">
    <property type="entry name" value="THIOREDOXIN_2"/>
    <property type="match status" value="1"/>
</dbReference>
<reference evidence="3" key="1">
    <citation type="journal article" date="2023" name="Commun. Biol.">
        <title>Genome analysis of Parmales, the sister group of diatoms, reveals the evolutionary specialization of diatoms from phago-mixotrophs to photoautotrophs.</title>
        <authorList>
            <person name="Ban H."/>
            <person name="Sato S."/>
            <person name="Yoshikawa S."/>
            <person name="Yamada K."/>
            <person name="Nakamura Y."/>
            <person name="Ichinomiya M."/>
            <person name="Sato N."/>
            <person name="Blanc-Mathieu R."/>
            <person name="Endo H."/>
            <person name="Kuwata A."/>
            <person name="Ogata H."/>
        </authorList>
    </citation>
    <scope>NUCLEOTIDE SEQUENCE [LARGE SCALE GENOMIC DNA]</scope>
</reference>
<gene>
    <name evidence="2" type="ORF">TrCOL_g9728</name>
</gene>
<protein>
    <recommendedName>
        <fullName evidence="1">Thioredoxin domain-containing protein</fullName>
    </recommendedName>
</protein>
<keyword evidence="3" id="KW-1185">Reference proteome</keyword>
<dbReference type="Proteomes" id="UP001165065">
    <property type="component" value="Unassembled WGS sequence"/>
</dbReference>
<dbReference type="InterPro" id="IPR036249">
    <property type="entry name" value="Thioredoxin-like_sf"/>
</dbReference>
<feature type="domain" description="Thioredoxin" evidence="1">
    <location>
        <begin position="22"/>
        <end position="159"/>
    </location>
</feature>
<dbReference type="EMBL" id="BRYA01000103">
    <property type="protein sequence ID" value="GMI39454.1"/>
    <property type="molecule type" value="Genomic_DNA"/>
</dbReference>
<proteinExistence type="predicted"/>
<evidence type="ECO:0000313" key="3">
    <source>
        <dbReference type="Proteomes" id="UP001165065"/>
    </source>
</evidence>
<organism evidence="2 3">
    <name type="scientific">Triparma columacea</name>
    <dbReference type="NCBI Taxonomy" id="722753"/>
    <lineage>
        <taxon>Eukaryota</taxon>
        <taxon>Sar</taxon>
        <taxon>Stramenopiles</taxon>
        <taxon>Ochrophyta</taxon>
        <taxon>Bolidophyceae</taxon>
        <taxon>Parmales</taxon>
        <taxon>Triparmaceae</taxon>
        <taxon>Triparma</taxon>
    </lineage>
</organism>
<dbReference type="GO" id="GO:0006457">
    <property type="term" value="P:protein folding"/>
    <property type="evidence" value="ECO:0007669"/>
    <property type="project" value="TreeGrafter"/>
</dbReference>
<evidence type="ECO:0000313" key="2">
    <source>
        <dbReference type="EMBL" id="GMI39454.1"/>
    </source>
</evidence>
<evidence type="ECO:0000259" key="1">
    <source>
        <dbReference type="PROSITE" id="PS51352"/>
    </source>
</evidence>
<comment type="caution">
    <text evidence="2">The sequence shown here is derived from an EMBL/GenBank/DDBJ whole genome shotgun (WGS) entry which is preliminary data.</text>
</comment>
<dbReference type="AlphaFoldDB" id="A0A9W7L969"/>
<accession>A0A9W7L969</accession>
<dbReference type="SUPFAM" id="SSF52833">
    <property type="entry name" value="Thioredoxin-like"/>
    <property type="match status" value="1"/>
</dbReference>
<dbReference type="InterPro" id="IPR013766">
    <property type="entry name" value="Thioredoxin_domain"/>
</dbReference>